<dbReference type="GO" id="GO:0008270">
    <property type="term" value="F:zinc ion binding"/>
    <property type="evidence" value="ECO:0007669"/>
    <property type="project" value="UniProtKB-KW"/>
</dbReference>
<evidence type="ECO:0000256" key="2">
    <source>
        <dbReference type="ARBA" id="ARBA00022771"/>
    </source>
</evidence>
<dbReference type="AlphaFoldDB" id="A0A815H5N9"/>
<feature type="domain" description="MULE transposase" evidence="6">
    <location>
        <begin position="184"/>
        <end position="282"/>
    </location>
</feature>
<evidence type="ECO:0000256" key="1">
    <source>
        <dbReference type="ARBA" id="ARBA00022723"/>
    </source>
</evidence>
<dbReference type="Gene3D" id="2.20.25.240">
    <property type="match status" value="1"/>
</dbReference>
<proteinExistence type="predicted"/>
<feature type="transmembrane region" description="Helical" evidence="4">
    <location>
        <begin position="293"/>
        <end position="313"/>
    </location>
</feature>
<keyword evidence="3" id="KW-0862">Zinc</keyword>
<name>A0A815H5N9_9BILA</name>
<dbReference type="Pfam" id="PF10551">
    <property type="entry name" value="MULE"/>
    <property type="match status" value="1"/>
</dbReference>
<evidence type="ECO:0000259" key="5">
    <source>
        <dbReference type="Pfam" id="PF04500"/>
    </source>
</evidence>
<feature type="non-terminal residue" evidence="7">
    <location>
        <position position="1"/>
    </location>
</feature>
<evidence type="ECO:0000256" key="3">
    <source>
        <dbReference type="ARBA" id="ARBA00022833"/>
    </source>
</evidence>
<organism evidence="7 9">
    <name type="scientific">Didymodactylos carnosus</name>
    <dbReference type="NCBI Taxonomy" id="1234261"/>
    <lineage>
        <taxon>Eukaryota</taxon>
        <taxon>Metazoa</taxon>
        <taxon>Spiralia</taxon>
        <taxon>Gnathifera</taxon>
        <taxon>Rotifera</taxon>
        <taxon>Eurotatoria</taxon>
        <taxon>Bdelloidea</taxon>
        <taxon>Philodinida</taxon>
        <taxon>Philodinidae</taxon>
        <taxon>Didymodactylos</taxon>
    </lineage>
</organism>
<dbReference type="EMBL" id="CAJNOQ010014739">
    <property type="protein sequence ID" value="CAF1347523.1"/>
    <property type="molecule type" value="Genomic_DNA"/>
</dbReference>
<keyword evidence="4" id="KW-1133">Transmembrane helix</keyword>
<dbReference type="InterPro" id="IPR007588">
    <property type="entry name" value="Znf_FLYWCH"/>
</dbReference>
<gene>
    <name evidence="7" type="ORF">GPM918_LOCUS30740</name>
    <name evidence="8" type="ORF">SRO942_LOCUS31366</name>
</gene>
<evidence type="ECO:0000313" key="7">
    <source>
        <dbReference type="EMBL" id="CAF1347523.1"/>
    </source>
</evidence>
<reference evidence="7" key="1">
    <citation type="submission" date="2021-02" db="EMBL/GenBank/DDBJ databases">
        <authorList>
            <person name="Nowell W R."/>
        </authorList>
    </citation>
    <scope>NUCLEOTIDE SEQUENCE</scope>
</reference>
<keyword evidence="4" id="KW-0472">Membrane</keyword>
<accession>A0A815H5N9</accession>
<keyword evidence="9" id="KW-1185">Reference proteome</keyword>
<dbReference type="EMBL" id="CAJOBC010062525">
    <property type="protein sequence ID" value="CAF4214657.1"/>
    <property type="molecule type" value="Genomic_DNA"/>
</dbReference>
<feature type="domain" description="FLYWCH-type" evidence="5">
    <location>
        <begin position="1"/>
        <end position="59"/>
    </location>
</feature>
<evidence type="ECO:0008006" key="10">
    <source>
        <dbReference type="Google" id="ProtNLM"/>
    </source>
</evidence>
<comment type="caution">
    <text evidence="7">The sequence shown here is derived from an EMBL/GenBank/DDBJ whole genome shotgun (WGS) entry which is preliminary data.</text>
</comment>
<dbReference type="InterPro" id="IPR018289">
    <property type="entry name" value="MULE_transposase_dom"/>
</dbReference>
<keyword evidence="4" id="KW-0812">Transmembrane</keyword>
<evidence type="ECO:0000259" key="6">
    <source>
        <dbReference type="Pfam" id="PF10551"/>
    </source>
</evidence>
<dbReference type="Pfam" id="PF04500">
    <property type="entry name" value="FLYWCH"/>
    <property type="match status" value="1"/>
</dbReference>
<feature type="transmembrane region" description="Helical" evidence="4">
    <location>
        <begin position="325"/>
        <end position="347"/>
    </location>
</feature>
<sequence>FVQSTHGKTHLCYEGYSYYCHHTNPDDSKYWKCVKKYCRVGVTTYANGTTKRSADHDHTPNETDKEVLNIRQNLKRKVVESSSLIDSTLDETYVNLQSPTLSQDLLIQLPSIATMKNNLQKERRKTREPLPKNINDLPYPIPPNYQKNQSGEQFILYDGPIAGSRCIIFSTPSDILYLSQSEMWYCDGTFYVCPSIFYQIYSVHGYNNDGIMASYVFCSLPGKSEELYRGMFEKLFNHMIQMNLCVRLRRVTIDFELAVANVFIKHFPYVEVKYCLFHFGQNLFRKFQNLGTYQSASCSIIILTIASCFRLTVGIQNDEQLRTWFRSFAAVALLPLTLMIFGFNYLMQNKPNYPQLTSFLQYFHDTYVAFSSFPPPTYNHFVNFSPPTTSHVEGRYLKWKKRSTSAHPNIYCTIDLLRQEQSLGAFSSVRDHMGAPQPKRRRNQQIAENSLQKLWQRFCEQKLDMVSFLNAAGTRYFKYLEG</sequence>
<evidence type="ECO:0000256" key="4">
    <source>
        <dbReference type="SAM" id="Phobius"/>
    </source>
</evidence>
<protein>
    <recommendedName>
        <fullName evidence="10">MULE transposase domain-containing protein</fullName>
    </recommendedName>
</protein>
<dbReference type="Proteomes" id="UP000663829">
    <property type="component" value="Unassembled WGS sequence"/>
</dbReference>
<evidence type="ECO:0000313" key="9">
    <source>
        <dbReference type="Proteomes" id="UP000663829"/>
    </source>
</evidence>
<dbReference type="OrthoDB" id="10029846at2759"/>
<keyword evidence="2" id="KW-0863">Zinc-finger</keyword>
<evidence type="ECO:0000313" key="8">
    <source>
        <dbReference type="EMBL" id="CAF4214657.1"/>
    </source>
</evidence>
<keyword evidence="1" id="KW-0479">Metal-binding</keyword>
<dbReference type="Proteomes" id="UP000681722">
    <property type="component" value="Unassembled WGS sequence"/>
</dbReference>